<dbReference type="AlphaFoldDB" id="A0AA35YRS7"/>
<sequence>MMYDPTKFGFVGSIPSEMLERVPQDNKPKSKDEKDNKASTSKGKEKVIDDEEEKEELSEGEKLVRKKHDSELDDILRIHKELEDQEMEAKAAKVTLETQKSFFPPWTLKRIQKEAVDEPSTSWFEPLVSFELNNTADSQLDFSITPRAFLFRCFEKIERAPISNNDANQMLFSFYLKYGKPQFKTWSWKKIVVVKVYAPVPTENFINIKSKEFRGTIRVENDFTLANLPS</sequence>
<reference evidence="3" key="1">
    <citation type="submission" date="2023-04" db="EMBL/GenBank/DDBJ databases">
        <authorList>
            <person name="Vijverberg K."/>
            <person name="Xiong W."/>
            <person name="Schranz E."/>
        </authorList>
    </citation>
    <scope>NUCLEOTIDE SEQUENCE</scope>
</reference>
<dbReference type="EMBL" id="OX465080">
    <property type="protein sequence ID" value="CAI9279050.1"/>
    <property type="molecule type" value="Genomic_DNA"/>
</dbReference>
<keyword evidence="1" id="KW-0175">Coiled coil</keyword>
<evidence type="ECO:0000256" key="2">
    <source>
        <dbReference type="SAM" id="MobiDB-lite"/>
    </source>
</evidence>
<feature type="compositionally biased region" description="Basic and acidic residues" evidence="2">
    <location>
        <begin position="18"/>
        <end position="47"/>
    </location>
</feature>
<feature type="coiled-coil region" evidence="1">
    <location>
        <begin position="65"/>
        <end position="99"/>
    </location>
</feature>
<organism evidence="3 4">
    <name type="scientific">Lactuca saligna</name>
    <name type="common">Willowleaf lettuce</name>
    <dbReference type="NCBI Taxonomy" id="75948"/>
    <lineage>
        <taxon>Eukaryota</taxon>
        <taxon>Viridiplantae</taxon>
        <taxon>Streptophyta</taxon>
        <taxon>Embryophyta</taxon>
        <taxon>Tracheophyta</taxon>
        <taxon>Spermatophyta</taxon>
        <taxon>Magnoliopsida</taxon>
        <taxon>eudicotyledons</taxon>
        <taxon>Gunneridae</taxon>
        <taxon>Pentapetalae</taxon>
        <taxon>asterids</taxon>
        <taxon>campanulids</taxon>
        <taxon>Asterales</taxon>
        <taxon>Asteraceae</taxon>
        <taxon>Cichorioideae</taxon>
        <taxon>Cichorieae</taxon>
        <taxon>Lactucinae</taxon>
        <taxon>Lactuca</taxon>
    </lineage>
</organism>
<feature type="region of interest" description="Disordered" evidence="2">
    <location>
        <begin position="1"/>
        <end position="62"/>
    </location>
</feature>
<dbReference type="Proteomes" id="UP001177003">
    <property type="component" value="Chromosome 4"/>
</dbReference>
<evidence type="ECO:0000256" key="1">
    <source>
        <dbReference type="SAM" id="Coils"/>
    </source>
</evidence>
<protein>
    <submittedName>
        <fullName evidence="3">Uncharacterized protein</fullName>
    </submittedName>
</protein>
<keyword evidence="4" id="KW-1185">Reference proteome</keyword>
<evidence type="ECO:0000313" key="4">
    <source>
        <dbReference type="Proteomes" id="UP001177003"/>
    </source>
</evidence>
<proteinExistence type="predicted"/>
<accession>A0AA35YRS7</accession>
<evidence type="ECO:0000313" key="3">
    <source>
        <dbReference type="EMBL" id="CAI9279050.1"/>
    </source>
</evidence>
<gene>
    <name evidence="3" type="ORF">LSALG_LOCUS18881</name>
</gene>
<name>A0AA35YRS7_LACSI</name>